<dbReference type="Proteomes" id="UP001172102">
    <property type="component" value="Unassembled WGS sequence"/>
</dbReference>
<comment type="caution">
    <text evidence="2">The sequence shown here is derived from an EMBL/GenBank/DDBJ whole genome shotgun (WGS) entry which is preliminary data.</text>
</comment>
<feature type="region of interest" description="Disordered" evidence="1">
    <location>
        <begin position="1"/>
        <end position="93"/>
    </location>
</feature>
<dbReference type="AlphaFoldDB" id="A0AA40E1Q7"/>
<evidence type="ECO:0000313" key="2">
    <source>
        <dbReference type="EMBL" id="KAK0724729.1"/>
    </source>
</evidence>
<feature type="compositionally biased region" description="Low complexity" evidence="1">
    <location>
        <begin position="27"/>
        <end position="36"/>
    </location>
</feature>
<evidence type="ECO:0000256" key="1">
    <source>
        <dbReference type="SAM" id="MobiDB-lite"/>
    </source>
</evidence>
<sequence length="314" mass="33230">MTEPDHGRPGSSAAGYHTSSIPPSPRPSVVSRASRSSLRREKDRHDVVAHGPLASAAHSHSHSRPESPHVHQASLDEPIRSPSPPPQPGQPVFAPLFALLTSSTPPSHRQTTHHPTLHYIFADDNPELLTAALARHHHSGAETEGGSNSERRNMPRERAVILDLVRTANGAGLEVAWASSLSPDWAVVSARVSRMEGVDGAQPTSRGDSPAALMLTIEGVSVESSSAGSLTSAKAPTPEAELQSSGASGARQPQPLPAMEEYANLLSDFERRMAVLRQVVEAGGERQRVQLGGGEGYEEGGHGHGPVGKDEMND</sequence>
<name>A0AA40E1Q7_9PEZI</name>
<keyword evidence="3" id="KW-1185">Reference proteome</keyword>
<feature type="region of interest" description="Disordered" evidence="1">
    <location>
        <begin position="227"/>
        <end position="255"/>
    </location>
</feature>
<evidence type="ECO:0000313" key="3">
    <source>
        <dbReference type="Proteomes" id="UP001172102"/>
    </source>
</evidence>
<organism evidence="2 3">
    <name type="scientific">Lasiosphaeris hirsuta</name>
    <dbReference type="NCBI Taxonomy" id="260670"/>
    <lineage>
        <taxon>Eukaryota</taxon>
        <taxon>Fungi</taxon>
        <taxon>Dikarya</taxon>
        <taxon>Ascomycota</taxon>
        <taxon>Pezizomycotina</taxon>
        <taxon>Sordariomycetes</taxon>
        <taxon>Sordariomycetidae</taxon>
        <taxon>Sordariales</taxon>
        <taxon>Lasiosphaeriaceae</taxon>
        <taxon>Lasiosphaeris</taxon>
    </lineage>
</organism>
<dbReference type="EMBL" id="JAUKUA010000002">
    <property type="protein sequence ID" value="KAK0724729.1"/>
    <property type="molecule type" value="Genomic_DNA"/>
</dbReference>
<proteinExistence type="predicted"/>
<feature type="compositionally biased region" description="Low complexity" evidence="1">
    <location>
        <begin position="49"/>
        <end position="58"/>
    </location>
</feature>
<feature type="compositionally biased region" description="Basic and acidic residues" evidence="1">
    <location>
        <begin position="299"/>
        <end position="314"/>
    </location>
</feature>
<feature type="region of interest" description="Disordered" evidence="1">
    <location>
        <begin position="284"/>
        <end position="314"/>
    </location>
</feature>
<reference evidence="2" key="1">
    <citation type="submission" date="2023-06" db="EMBL/GenBank/DDBJ databases">
        <title>Genome-scale phylogeny and comparative genomics of the fungal order Sordariales.</title>
        <authorList>
            <consortium name="Lawrence Berkeley National Laboratory"/>
            <person name="Hensen N."/>
            <person name="Bonometti L."/>
            <person name="Westerberg I."/>
            <person name="Brannstrom I.O."/>
            <person name="Guillou S."/>
            <person name="Cros-Aarteil S."/>
            <person name="Calhoun S."/>
            <person name="Haridas S."/>
            <person name="Kuo A."/>
            <person name="Mondo S."/>
            <person name="Pangilinan J."/>
            <person name="Riley R."/>
            <person name="Labutti K."/>
            <person name="Andreopoulos B."/>
            <person name="Lipzen A."/>
            <person name="Chen C."/>
            <person name="Yanf M."/>
            <person name="Daum C."/>
            <person name="Ng V."/>
            <person name="Clum A."/>
            <person name="Steindorff A."/>
            <person name="Ohm R."/>
            <person name="Martin F."/>
            <person name="Silar P."/>
            <person name="Natvig D."/>
            <person name="Lalanne C."/>
            <person name="Gautier V."/>
            <person name="Ament-Velasquez S.L."/>
            <person name="Kruys A."/>
            <person name="Hutchinson M.I."/>
            <person name="Powell A.J."/>
            <person name="Barry K."/>
            <person name="Miller A.N."/>
            <person name="Grigoriev I.V."/>
            <person name="Debuchy R."/>
            <person name="Gladieux P."/>
            <person name="Thoren M.H."/>
            <person name="Johannesson H."/>
        </authorList>
    </citation>
    <scope>NUCLEOTIDE SEQUENCE</scope>
    <source>
        <strain evidence="2">SMH4607-1</strain>
    </source>
</reference>
<protein>
    <submittedName>
        <fullName evidence="2">Uncharacterized protein</fullName>
    </submittedName>
</protein>
<gene>
    <name evidence="2" type="ORF">B0H67DRAFT_598219</name>
</gene>
<accession>A0AA40E1Q7</accession>
<feature type="compositionally biased region" description="Basic and acidic residues" evidence="1">
    <location>
        <begin position="38"/>
        <end position="48"/>
    </location>
</feature>